<dbReference type="EMBL" id="BJFL01000004">
    <property type="protein sequence ID" value="GDY29692.1"/>
    <property type="molecule type" value="Genomic_DNA"/>
</dbReference>
<feature type="signal peptide" evidence="5">
    <location>
        <begin position="1"/>
        <end position="24"/>
    </location>
</feature>
<evidence type="ECO:0000256" key="3">
    <source>
        <dbReference type="ARBA" id="ARBA00022729"/>
    </source>
</evidence>
<keyword evidence="4" id="KW-0029">Amino-acid transport</keyword>
<dbReference type="InterPro" id="IPR000709">
    <property type="entry name" value="Leu_Ile_Val-bd"/>
</dbReference>
<dbReference type="PANTHER" id="PTHR47235">
    <property type="entry name" value="BLR6548 PROTEIN"/>
    <property type="match status" value="1"/>
</dbReference>
<protein>
    <submittedName>
        <fullName evidence="7">Branched-chain amino acid ABC transporter substrate-binding protein</fullName>
    </submittedName>
</protein>
<dbReference type="GO" id="GO:0006865">
    <property type="term" value="P:amino acid transport"/>
    <property type="evidence" value="ECO:0007669"/>
    <property type="project" value="UniProtKB-KW"/>
</dbReference>
<comment type="similarity">
    <text evidence="1">Belongs to the leucine-binding protein family.</text>
</comment>
<dbReference type="PRINTS" id="PR00337">
    <property type="entry name" value="LEUILEVALBP"/>
</dbReference>
<keyword evidence="8" id="KW-1185">Reference proteome</keyword>
<dbReference type="InterPro" id="IPR028081">
    <property type="entry name" value="Leu-bd"/>
</dbReference>
<dbReference type="RefSeq" id="WP_137812861.1">
    <property type="nucleotide sequence ID" value="NZ_BJFL01000004.1"/>
</dbReference>
<feature type="chain" id="PRO_5038729486" evidence="5">
    <location>
        <begin position="25"/>
        <end position="411"/>
    </location>
</feature>
<evidence type="ECO:0000256" key="2">
    <source>
        <dbReference type="ARBA" id="ARBA00022448"/>
    </source>
</evidence>
<evidence type="ECO:0000259" key="6">
    <source>
        <dbReference type="Pfam" id="PF13458"/>
    </source>
</evidence>
<gene>
    <name evidence="7" type="ORF">GTS_13250</name>
</gene>
<dbReference type="Proteomes" id="UP000298860">
    <property type="component" value="Unassembled WGS sequence"/>
</dbReference>
<dbReference type="InterPro" id="IPR028082">
    <property type="entry name" value="Peripla_BP_I"/>
</dbReference>
<dbReference type="SUPFAM" id="SSF53822">
    <property type="entry name" value="Periplasmic binding protein-like I"/>
    <property type="match status" value="1"/>
</dbReference>
<comment type="caution">
    <text evidence="7">The sequence shown here is derived from an EMBL/GenBank/DDBJ whole genome shotgun (WGS) entry which is preliminary data.</text>
</comment>
<evidence type="ECO:0000256" key="5">
    <source>
        <dbReference type="SAM" id="SignalP"/>
    </source>
</evidence>
<evidence type="ECO:0000313" key="7">
    <source>
        <dbReference type="EMBL" id="GDY29692.1"/>
    </source>
</evidence>
<dbReference type="PANTHER" id="PTHR47235:SF1">
    <property type="entry name" value="BLR6548 PROTEIN"/>
    <property type="match status" value="1"/>
</dbReference>
<keyword evidence="2" id="KW-0813">Transport</keyword>
<name>A0A4D4J3N6_9PSEU</name>
<evidence type="ECO:0000313" key="8">
    <source>
        <dbReference type="Proteomes" id="UP000298860"/>
    </source>
</evidence>
<reference evidence="8" key="1">
    <citation type="submission" date="2019-04" db="EMBL/GenBank/DDBJ databases">
        <title>Draft genome sequence of Pseudonocardiaceae bacterium SL3-2-4.</title>
        <authorList>
            <person name="Ningsih F."/>
            <person name="Yokota A."/>
            <person name="Sakai Y."/>
            <person name="Nanatani K."/>
            <person name="Yabe S."/>
            <person name="Oetari A."/>
            <person name="Sjamsuridzal W."/>
        </authorList>
    </citation>
    <scope>NUCLEOTIDE SEQUENCE [LARGE SCALE GENOMIC DNA]</scope>
    <source>
        <strain evidence="8">SL3-2-4</strain>
    </source>
</reference>
<proteinExistence type="inferred from homology"/>
<dbReference type="Pfam" id="PF13458">
    <property type="entry name" value="Peripla_BP_6"/>
    <property type="match status" value="1"/>
</dbReference>
<dbReference type="OrthoDB" id="7337537at2"/>
<feature type="domain" description="Leucine-binding protein" evidence="6">
    <location>
        <begin position="40"/>
        <end position="375"/>
    </location>
</feature>
<evidence type="ECO:0000256" key="4">
    <source>
        <dbReference type="ARBA" id="ARBA00022970"/>
    </source>
</evidence>
<accession>A0A4D4J3N6</accession>
<keyword evidence="3 5" id="KW-0732">Signal</keyword>
<sequence>MRLSLPRALAAGVMALVALTTGCAGTDGNVLTGPGVTADTISLGVLGDLSGPFAPLGKNLMQGNQLYFDKVNAAGGICGRQVRLVVADHGYNAQRAIDLYSQVEPKVLGFVQLLGSPMTDALKQDILQDQVLAAPAGWSSWLLRHPYLMVTGTTYDLEMVNGLDYLVNQGGVTRGDAVGHVYLDGDYGGNALQGSTFAAGQLGLSLVPVKVDEKTRDMTAQLATLKAQRVKAILASVTPAQTVAIATAARAAGLDVPILSDNPGFDPAILRTQMAPWLEQKLLMVSSYAPFGADIPAARDLAAAFRARYPSDAPSAAVDYGYAVANAYGEILATACANKDLTREGVHRAFRSQHTIDTGGLNPLLHFSDAGKPSADAVYVLRPDSHVPGGLAIVKNLFVSALASRYEIAAL</sequence>
<dbReference type="AlphaFoldDB" id="A0A4D4J3N6"/>
<dbReference type="Gene3D" id="3.40.50.2300">
    <property type="match status" value="2"/>
</dbReference>
<dbReference type="PROSITE" id="PS51257">
    <property type="entry name" value="PROKAR_LIPOPROTEIN"/>
    <property type="match status" value="1"/>
</dbReference>
<organism evidence="7 8">
    <name type="scientific">Gandjariella thermophila</name>
    <dbReference type="NCBI Taxonomy" id="1931992"/>
    <lineage>
        <taxon>Bacteria</taxon>
        <taxon>Bacillati</taxon>
        <taxon>Actinomycetota</taxon>
        <taxon>Actinomycetes</taxon>
        <taxon>Pseudonocardiales</taxon>
        <taxon>Pseudonocardiaceae</taxon>
        <taxon>Gandjariella</taxon>
    </lineage>
</organism>
<evidence type="ECO:0000256" key="1">
    <source>
        <dbReference type="ARBA" id="ARBA00010062"/>
    </source>
</evidence>